<dbReference type="Pfam" id="PF04857">
    <property type="entry name" value="CAF1"/>
    <property type="match status" value="1"/>
</dbReference>
<protein>
    <submittedName>
        <fullName evidence="2">Uncharacterized protein</fullName>
    </submittedName>
</protein>
<dbReference type="GO" id="GO:0003723">
    <property type="term" value="F:RNA binding"/>
    <property type="evidence" value="ECO:0007669"/>
    <property type="project" value="TreeGrafter"/>
</dbReference>
<comment type="similarity">
    <text evidence="1">Belongs to the CAF1 family.</text>
</comment>
<dbReference type="OrthoDB" id="414075at2759"/>
<keyword evidence="3" id="KW-1185">Reference proteome</keyword>
<dbReference type="RefSeq" id="XP_067688877.1">
    <property type="nucleotide sequence ID" value="XM_067832774.1"/>
</dbReference>
<evidence type="ECO:0000313" key="3">
    <source>
        <dbReference type="Proteomes" id="UP000674179"/>
    </source>
</evidence>
<dbReference type="InterPro" id="IPR036397">
    <property type="entry name" value="RNaseH_sf"/>
</dbReference>
<dbReference type="KEGG" id="lenr:94168284"/>
<dbReference type="SUPFAM" id="SSF53098">
    <property type="entry name" value="Ribonuclease H-like"/>
    <property type="match status" value="1"/>
</dbReference>
<dbReference type="Proteomes" id="UP000674179">
    <property type="component" value="Chromosome 35"/>
</dbReference>
<dbReference type="InterPro" id="IPR012337">
    <property type="entry name" value="RNaseH-like_sf"/>
</dbReference>
<gene>
    <name evidence="2" type="ORF">CUR178_00998</name>
</gene>
<dbReference type="PANTHER" id="PTHR15092:SF46">
    <property type="entry name" value="PUTATIVE-RELATED"/>
    <property type="match status" value="1"/>
</dbReference>
<dbReference type="EMBL" id="JAFHKP010000035">
    <property type="protein sequence ID" value="KAG5467355.1"/>
    <property type="molecule type" value="Genomic_DNA"/>
</dbReference>
<dbReference type="PANTHER" id="PTHR15092">
    <property type="entry name" value="POLY A -SPECIFIC RIBONUCLEASE/TARGET OF EGR1, MEMBER 1"/>
    <property type="match status" value="1"/>
</dbReference>
<dbReference type="Gene3D" id="3.30.420.10">
    <property type="entry name" value="Ribonuclease H-like superfamily/Ribonuclease H"/>
    <property type="match status" value="2"/>
</dbReference>
<evidence type="ECO:0000313" key="2">
    <source>
        <dbReference type="EMBL" id="KAG5467355.1"/>
    </source>
</evidence>
<proteinExistence type="inferred from homology"/>
<dbReference type="InterPro" id="IPR051181">
    <property type="entry name" value="CAF1_poly(A)_ribonucleases"/>
</dbReference>
<accession>A0A836GKT5</accession>
<dbReference type="InterPro" id="IPR006941">
    <property type="entry name" value="RNase_CAF1"/>
</dbReference>
<comment type="caution">
    <text evidence="2">The sequence shown here is derived from an EMBL/GenBank/DDBJ whole genome shotgun (WGS) entry which is preliminary data.</text>
</comment>
<sequence>MEITNSNAAEVLPYLSRLLRDCSFFAVDLEFSGIDQDGAEAGAETPEEAVLSLARKPAELYPAKLQAVKSYSMVQIGISIFTEVEAGDVDEVASASKAAPSAVPSAVAVHLQKEVAAFLAVDVESLTTYAEATSEVERILTSASDSTEGFTSAFKYLAERMIAVAQSLNIVASVSGMRVAEDRQPRIQSFSGLQHHYRFLEALSRAVASYRKESTAADVTGLAAPVTRYKVHTFYALTFPVASDSAADVTLKIDTAEFLVKNNMDLTRWVKEGLRFAPIKLAAARLVKEAETRLNQMDLLTQPHAALPGYKECIGNKLDHLLPLSAGELELVKFVISLPQAGSGDPLAAKVKQFYVAALCALISFSRGLVSESALPESMFTKDILYKQEMDALAAIGVTKASRKYARSTVSRIWGGGCGSGHISQSHGSALLVTLLHATEVHRKPIVLYNGYTDVMFLLLALYGSQDMPPDMWSFKSLSHRHFPSLFDTRILSCAGPLQSLGNFTGKLPSVVDEMSKVASIVSHVSFSFDPLVAGGSDATQKLASHNAAYDAFLTGKLFAFAKRALENADVGVKVYENFLATYTTLMSINLQCSVDSVLQETAASVYFLPNVYGLRVDTIREALAERCVTAVVMYRGSGYTIQPVGSTCQMPRLMQTVKEALSARARTQIQLYHVAL</sequence>
<organism evidence="2 3">
    <name type="scientific">Leishmania enriettii</name>
    <dbReference type="NCBI Taxonomy" id="5663"/>
    <lineage>
        <taxon>Eukaryota</taxon>
        <taxon>Discoba</taxon>
        <taxon>Euglenozoa</taxon>
        <taxon>Kinetoplastea</taxon>
        <taxon>Metakinetoplastina</taxon>
        <taxon>Trypanosomatida</taxon>
        <taxon>Trypanosomatidae</taxon>
        <taxon>Leishmaniinae</taxon>
        <taxon>Leishmania</taxon>
    </lineage>
</organism>
<evidence type="ECO:0000256" key="1">
    <source>
        <dbReference type="ARBA" id="ARBA00008372"/>
    </source>
</evidence>
<dbReference type="AlphaFoldDB" id="A0A836GKT5"/>
<dbReference type="GO" id="GO:0000175">
    <property type="term" value="F:3'-5'-RNA exonuclease activity"/>
    <property type="evidence" value="ECO:0007669"/>
    <property type="project" value="TreeGrafter"/>
</dbReference>
<name>A0A836GKT5_LEIEN</name>
<reference evidence="2 3" key="1">
    <citation type="submission" date="2021-02" db="EMBL/GenBank/DDBJ databases">
        <title>Leishmania (Mundinia) enrietti genome sequencing and assembly.</title>
        <authorList>
            <person name="Almutairi H."/>
            <person name="Gatherer D."/>
        </authorList>
    </citation>
    <scope>NUCLEOTIDE SEQUENCE [LARGE SCALE GENOMIC DNA]</scope>
    <source>
        <strain evidence="2">CUR178</strain>
    </source>
</reference>
<dbReference type="GeneID" id="94168284"/>